<protein>
    <submittedName>
        <fullName evidence="2">Uncharacterized membrane protein</fullName>
    </submittedName>
</protein>
<dbReference type="Proteomes" id="UP000010366">
    <property type="component" value="Chromosome"/>
</dbReference>
<evidence type="ECO:0000313" key="3">
    <source>
        <dbReference type="Proteomes" id="UP000010366"/>
    </source>
</evidence>
<dbReference type="eggNOG" id="COG1300">
    <property type="taxonomic scope" value="Bacteria"/>
</dbReference>
<feature type="transmembrane region" description="Helical" evidence="1">
    <location>
        <begin position="294"/>
        <end position="313"/>
    </location>
</feature>
<dbReference type="Pfam" id="PF01944">
    <property type="entry name" value="SpoIIM"/>
    <property type="match status" value="1"/>
</dbReference>
<keyword evidence="1" id="KW-0812">Transmembrane</keyword>
<dbReference type="STRING" id="1173020.Cha6605_3829"/>
<sequence>MNIQRWIARRQGQWQELDTLLQRAQQRGMKSLSAKEIGTLASLYRSVAADLARANTNQIGETIVQELQALTTRGYSQIYRGSRRQELRGAIDFYLWGLPQVLRDTWGYTAIAFAIFLIGGLIAWWFAWQDASFMSLIVPQSLIEKVRDRGQLWMGSILGTEPFAASSIAINNLSVCFRMVGGGILAGIWTIYALFYNGLLIGAIATLVGQNGLAYPFWAFVFPHGSLELPAIFIAGGAGLLIARGLLFPGRYRRRDALRIYGLQAAQLVMGLVPMLLIAGAIEGFISPQEFIPSPVKYIVGTGLFILLTLYTLRRDPLRAST</sequence>
<gene>
    <name evidence="2" type="ORF">Cha6605_3829</name>
</gene>
<feature type="transmembrane region" description="Helical" evidence="1">
    <location>
        <begin position="229"/>
        <end position="248"/>
    </location>
</feature>
<dbReference type="OrthoDB" id="9800053at2"/>
<keyword evidence="1" id="KW-1133">Transmembrane helix</keyword>
<dbReference type="PATRIC" id="fig|1173020.3.peg.4387"/>
<feature type="transmembrane region" description="Helical" evidence="1">
    <location>
        <begin position="260"/>
        <end position="282"/>
    </location>
</feature>
<dbReference type="AlphaFoldDB" id="K9UKV0"/>
<dbReference type="HOGENOM" id="CLU_069787_0_0_3"/>
<accession>K9UKV0</accession>
<dbReference type="InterPro" id="IPR002798">
    <property type="entry name" value="SpoIIM-like"/>
</dbReference>
<feature type="transmembrane region" description="Helical" evidence="1">
    <location>
        <begin position="106"/>
        <end position="127"/>
    </location>
</feature>
<dbReference type="PANTHER" id="PTHR35337">
    <property type="entry name" value="SLR1478 PROTEIN"/>
    <property type="match status" value="1"/>
</dbReference>
<name>K9UKV0_CHAP6</name>
<dbReference type="EMBL" id="CP003600">
    <property type="protein sequence ID" value="AFY94799.1"/>
    <property type="molecule type" value="Genomic_DNA"/>
</dbReference>
<reference evidence="2 3" key="1">
    <citation type="submission" date="2012-05" db="EMBL/GenBank/DDBJ databases">
        <title>Finished chromosome of genome of Chamaesiphon sp. PCC 6605.</title>
        <authorList>
            <consortium name="US DOE Joint Genome Institute"/>
            <person name="Gugger M."/>
            <person name="Coursin T."/>
            <person name="Rippka R."/>
            <person name="Tandeau De Marsac N."/>
            <person name="Huntemann M."/>
            <person name="Wei C.-L."/>
            <person name="Han J."/>
            <person name="Detter J.C."/>
            <person name="Han C."/>
            <person name="Tapia R."/>
            <person name="Chen A."/>
            <person name="Kyrpides N."/>
            <person name="Mavromatis K."/>
            <person name="Markowitz V."/>
            <person name="Szeto E."/>
            <person name="Ivanova N."/>
            <person name="Pagani I."/>
            <person name="Pati A."/>
            <person name="Goodwin L."/>
            <person name="Nordberg H.P."/>
            <person name="Cantor M.N."/>
            <person name="Hua S.X."/>
            <person name="Woyke T."/>
            <person name="Kerfeld C.A."/>
        </authorList>
    </citation>
    <scope>NUCLEOTIDE SEQUENCE [LARGE SCALE GENOMIC DNA]</scope>
    <source>
        <strain evidence="3">ATCC 27169 / PCC 6605</strain>
    </source>
</reference>
<keyword evidence="3" id="KW-1185">Reference proteome</keyword>
<evidence type="ECO:0000256" key="1">
    <source>
        <dbReference type="SAM" id="Phobius"/>
    </source>
</evidence>
<dbReference type="PANTHER" id="PTHR35337:SF1">
    <property type="entry name" value="SLR1478 PROTEIN"/>
    <property type="match status" value="1"/>
</dbReference>
<organism evidence="2 3">
    <name type="scientific">Chamaesiphon minutus (strain ATCC 27169 / PCC 6605)</name>
    <dbReference type="NCBI Taxonomy" id="1173020"/>
    <lineage>
        <taxon>Bacteria</taxon>
        <taxon>Bacillati</taxon>
        <taxon>Cyanobacteriota</taxon>
        <taxon>Cyanophyceae</taxon>
        <taxon>Gomontiellales</taxon>
        <taxon>Chamaesiphonaceae</taxon>
        <taxon>Chamaesiphon</taxon>
    </lineage>
</organism>
<feature type="transmembrane region" description="Helical" evidence="1">
    <location>
        <begin position="185"/>
        <end position="209"/>
    </location>
</feature>
<evidence type="ECO:0000313" key="2">
    <source>
        <dbReference type="EMBL" id="AFY94799.1"/>
    </source>
</evidence>
<proteinExistence type="predicted"/>
<feature type="transmembrane region" description="Helical" evidence="1">
    <location>
        <begin position="152"/>
        <end position="173"/>
    </location>
</feature>
<keyword evidence="1" id="KW-0472">Membrane</keyword>
<dbReference type="RefSeq" id="WP_015160917.1">
    <property type="nucleotide sequence ID" value="NC_019697.1"/>
</dbReference>
<dbReference type="KEGG" id="cmp:Cha6605_3829"/>